<dbReference type="Proteomes" id="UP000018948">
    <property type="component" value="Unassembled WGS sequence"/>
</dbReference>
<evidence type="ECO:0000313" key="2">
    <source>
        <dbReference type="EMBL" id="ETP28703.1"/>
    </source>
</evidence>
<sequence>YLLGFVTKPNFNGISEEESEESGSDMSDVDDSPKSNPAEDAQVDSDAVDYDESDDDLKPPSGPTIKTPTKALTLPPRPRSCRLYARSTTARCERSASVLRELSARP</sequence>
<feature type="region of interest" description="Disordered" evidence="1">
    <location>
        <begin position="1"/>
        <end position="78"/>
    </location>
</feature>
<feature type="compositionally biased region" description="Acidic residues" evidence="1">
    <location>
        <begin position="41"/>
        <end position="55"/>
    </location>
</feature>
<dbReference type="AlphaFoldDB" id="W2Y258"/>
<dbReference type="EMBL" id="ANIY01004553">
    <property type="protein sequence ID" value="ETP28703.1"/>
    <property type="molecule type" value="Genomic_DNA"/>
</dbReference>
<accession>W2Y258</accession>
<organism evidence="2 3">
    <name type="scientific">Phytophthora nicotianae P10297</name>
    <dbReference type="NCBI Taxonomy" id="1317064"/>
    <lineage>
        <taxon>Eukaryota</taxon>
        <taxon>Sar</taxon>
        <taxon>Stramenopiles</taxon>
        <taxon>Oomycota</taxon>
        <taxon>Peronosporomycetes</taxon>
        <taxon>Peronosporales</taxon>
        <taxon>Peronosporaceae</taxon>
        <taxon>Phytophthora</taxon>
    </lineage>
</organism>
<evidence type="ECO:0000313" key="3">
    <source>
        <dbReference type="Proteomes" id="UP000018948"/>
    </source>
</evidence>
<gene>
    <name evidence="2" type="ORF">F442_22020</name>
</gene>
<proteinExistence type="predicted"/>
<feature type="compositionally biased region" description="Acidic residues" evidence="1">
    <location>
        <begin position="15"/>
        <end position="30"/>
    </location>
</feature>
<evidence type="ECO:0000256" key="1">
    <source>
        <dbReference type="SAM" id="MobiDB-lite"/>
    </source>
</evidence>
<name>W2Y258_PHYNI</name>
<reference evidence="2 3" key="1">
    <citation type="submission" date="2013-11" db="EMBL/GenBank/DDBJ databases">
        <title>The Genome Sequence of Phytophthora parasitica P10297.</title>
        <authorList>
            <consortium name="The Broad Institute Genomics Platform"/>
            <person name="Russ C."/>
            <person name="Tyler B."/>
            <person name="Panabieres F."/>
            <person name="Shan W."/>
            <person name="Tripathy S."/>
            <person name="Grunwald N."/>
            <person name="Machado M."/>
            <person name="Johnson C.S."/>
            <person name="Walker B."/>
            <person name="Young S.K."/>
            <person name="Zeng Q."/>
            <person name="Gargeya S."/>
            <person name="Fitzgerald M."/>
            <person name="Haas B."/>
            <person name="Abouelleil A."/>
            <person name="Allen A.W."/>
            <person name="Alvarado L."/>
            <person name="Arachchi H.M."/>
            <person name="Berlin A.M."/>
            <person name="Chapman S.B."/>
            <person name="Gainer-Dewar J."/>
            <person name="Goldberg J."/>
            <person name="Griggs A."/>
            <person name="Gujja S."/>
            <person name="Hansen M."/>
            <person name="Howarth C."/>
            <person name="Imamovic A."/>
            <person name="Ireland A."/>
            <person name="Larimer J."/>
            <person name="McCowan C."/>
            <person name="Murphy C."/>
            <person name="Pearson M."/>
            <person name="Poon T.W."/>
            <person name="Priest M."/>
            <person name="Roberts A."/>
            <person name="Saif S."/>
            <person name="Shea T."/>
            <person name="Sisk P."/>
            <person name="Sykes S."/>
            <person name="Wortman J."/>
            <person name="Nusbaum C."/>
            <person name="Birren B."/>
        </authorList>
    </citation>
    <scope>NUCLEOTIDE SEQUENCE [LARGE SCALE GENOMIC DNA]</scope>
    <source>
        <strain evidence="2 3">P10297</strain>
    </source>
</reference>
<feature type="non-terminal residue" evidence="2">
    <location>
        <position position="1"/>
    </location>
</feature>
<comment type="caution">
    <text evidence="2">The sequence shown here is derived from an EMBL/GenBank/DDBJ whole genome shotgun (WGS) entry which is preliminary data.</text>
</comment>
<protein>
    <submittedName>
        <fullName evidence="2">Uncharacterized protein</fullName>
    </submittedName>
</protein>